<protein>
    <submittedName>
        <fullName evidence="2">Unannotated protein</fullName>
    </submittedName>
</protein>
<proteinExistence type="predicted"/>
<evidence type="ECO:0000313" key="3">
    <source>
        <dbReference type="EMBL" id="CAB5011999.1"/>
    </source>
</evidence>
<dbReference type="EMBL" id="CAEZSM010000118">
    <property type="protein sequence ID" value="CAB4547498.1"/>
    <property type="molecule type" value="Genomic_DNA"/>
</dbReference>
<organism evidence="2">
    <name type="scientific">freshwater metagenome</name>
    <dbReference type="NCBI Taxonomy" id="449393"/>
    <lineage>
        <taxon>unclassified sequences</taxon>
        <taxon>metagenomes</taxon>
        <taxon>ecological metagenomes</taxon>
    </lineage>
</organism>
<dbReference type="EMBL" id="CAFABD010000080">
    <property type="protein sequence ID" value="CAB4825586.1"/>
    <property type="molecule type" value="Genomic_DNA"/>
</dbReference>
<evidence type="ECO:0000313" key="1">
    <source>
        <dbReference type="EMBL" id="CAB4547498.1"/>
    </source>
</evidence>
<name>A0A6J6ZYA5_9ZZZZ</name>
<accession>A0A6J6ZYA5</accession>
<evidence type="ECO:0000313" key="2">
    <source>
        <dbReference type="EMBL" id="CAB4825586.1"/>
    </source>
</evidence>
<sequence>MKIERSDEGFLCIYLDKATIEQCIHLAEKTLSRYGSKKGYYRNLQTSHLLGRAGEYAVALLLENLGESIDRLFEDSENDASADIIWREKKLDVKTWNENFWDLWGRCISVNQYPALAKKATHIIWCTSNAKVEMDEWKVVIRGWNNVSDISGFQKLWTGPEGKKVYNFQALESQLLQIQKLVPKLGE</sequence>
<dbReference type="EMBL" id="CAFBPH010000080">
    <property type="protein sequence ID" value="CAB5011999.1"/>
    <property type="molecule type" value="Genomic_DNA"/>
</dbReference>
<gene>
    <name evidence="1" type="ORF">UFOPK1438_00849</name>
    <name evidence="2" type="ORF">UFOPK3166_00612</name>
    <name evidence="3" type="ORF">UFOPK4087_00488</name>
</gene>
<dbReference type="AlphaFoldDB" id="A0A6J6ZYA5"/>
<reference evidence="2" key="1">
    <citation type="submission" date="2020-05" db="EMBL/GenBank/DDBJ databases">
        <authorList>
            <person name="Chiriac C."/>
            <person name="Salcher M."/>
            <person name="Ghai R."/>
            <person name="Kavagutti S V."/>
        </authorList>
    </citation>
    <scope>NUCLEOTIDE SEQUENCE</scope>
</reference>